<feature type="compositionally biased region" description="Low complexity" evidence="1">
    <location>
        <begin position="1"/>
        <end position="11"/>
    </location>
</feature>
<reference evidence="2" key="1">
    <citation type="journal article" date="2020" name="New Phytol.">
        <title>Comparative genomics reveals dynamic genome evolution in host specialist ectomycorrhizal fungi.</title>
        <authorList>
            <person name="Lofgren L.A."/>
            <person name="Nguyen N.H."/>
            <person name="Vilgalys R."/>
            <person name="Ruytinx J."/>
            <person name="Liao H.L."/>
            <person name="Branco S."/>
            <person name="Kuo A."/>
            <person name="LaButti K."/>
            <person name="Lipzen A."/>
            <person name="Andreopoulos W."/>
            <person name="Pangilinan J."/>
            <person name="Riley R."/>
            <person name="Hundley H."/>
            <person name="Na H."/>
            <person name="Barry K."/>
            <person name="Grigoriev I.V."/>
            <person name="Stajich J.E."/>
            <person name="Kennedy P.G."/>
        </authorList>
    </citation>
    <scope>NUCLEOTIDE SEQUENCE</scope>
    <source>
        <strain evidence="2">S12</strain>
    </source>
</reference>
<protein>
    <submittedName>
        <fullName evidence="2">Uncharacterized protein</fullName>
    </submittedName>
</protein>
<feature type="compositionally biased region" description="Polar residues" evidence="1">
    <location>
        <begin position="12"/>
        <end position="27"/>
    </location>
</feature>
<feature type="compositionally biased region" description="Low complexity" evidence="1">
    <location>
        <begin position="447"/>
        <end position="461"/>
    </location>
</feature>
<dbReference type="RefSeq" id="XP_041164894.1">
    <property type="nucleotide sequence ID" value="XM_041299688.1"/>
</dbReference>
<feature type="compositionally biased region" description="Polar residues" evidence="1">
    <location>
        <begin position="419"/>
        <end position="429"/>
    </location>
</feature>
<evidence type="ECO:0000313" key="2">
    <source>
        <dbReference type="EMBL" id="KAG1801428.1"/>
    </source>
</evidence>
<feature type="compositionally biased region" description="Pro residues" evidence="1">
    <location>
        <begin position="487"/>
        <end position="497"/>
    </location>
</feature>
<dbReference type="AlphaFoldDB" id="A0A9P7DRJ0"/>
<feature type="compositionally biased region" description="Basic residues" evidence="1">
    <location>
        <begin position="600"/>
        <end position="613"/>
    </location>
</feature>
<evidence type="ECO:0000313" key="3">
    <source>
        <dbReference type="Proteomes" id="UP000719766"/>
    </source>
</evidence>
<dbReference type="OrthoDB" id="2683010at2759"/>
<accession>A0A9P7DRJ0</accession>
<name>A0A9P7DRJ0_9AGAM</name>
<sequence length="613" mass="65962">MSSSDSDASLSTYNSTKRASSSNSNRTSLEKSSSKKRASSADSDMSLPTSSSKKRVATDEILDNLTATGRQKKIKLSDALSEYCTAGRKAVVTLSPFANMSLAFHYGMTLDKGGSSSSNISEEQQRRFLAFYNTILDFVPGFRANLDDLSYDELKPYITAISSSMSSQRSDDFSSLKYSMLEYILANCSTDTLQPPIPKSSCKSNRGVNHPRLARELCPKKWLNEFDDDADLQALLIEGYNVCKMEHGLFWLPTGNWPSFLYPADAVYDAEDPIIGLFCGHAGIRAFQHLYLGPAAAGLQDNDDKDGKHGGGKSKCTMYGLTKVTPQSWAWAMCVAWFSLCSCNSYRLTIGSFSLEEFFFAIVETLDDAEDPWTVETLEWINEQVFGKHAAKAMMATSNDADSDLAKMRAKRAAHKQGAPSTTATSNPVASAPPRLPRPKPTRKEAAPSTAATSNSVASAPPRHPPPEPLTPATSNAALVGSIAVSVPPPSQRPVTPPSRLSSLAPSSPLSLLPSPKLPPSLKPGTSIVKPAEPATAPSEPATTDNAPAAPTDHHPPPTARRKVVPKPKPAKPKSSVRPTRLVASCAQVDVEEPAPVIPQKKKAVPRRGRKAA</sequence>
<evidence type="ECO:0000256" key="1">
    <source>
        <dbReference type="SAM" id="MobiDB-lite"/>
    </source>
</evidence>
<comment type="caution">
    <text evidence="2">The sequence shown here is derived from an EMBL/GenBank/DDBJ whole genome shotgun (WGS) entry which is preliminary data.</text>
</comment>
<dbReference type="InterPro" id="IPR046521">
    <property type="entry name" value="DUF6698"/>
</dbReference>
<feature type="compositionally biased region" description="Basic residues" evidence="1">
    <location>
        <begin position="560"/>
        <end position="572"/>
    </location>
</feature>
<organism evidence="2 3">
    <name type="scientific">Suillus plorans</name>
    <dbReference type="NCBI Taxonomy" id="116603"/>
    <lineage>
        <taxon>Eukaryota</taxon>
        <taxon>Fungi</taxon>
        <taxon>Dikarya</taxon>
        <taxon>Basidiomycota</taxon>
        <taxon>Agaricomycotina</taxon>
        <taxon>Agaricomycetes</taxon>
        <taxon>Agaricomycetidae</taxon>
        <taxon>Boletales</taxon>
        <taxon>Suillineae</taxon>
        <taxon>Suillaceae</taxon>
        <taxon>Suillus</taxon>
    </lineage>
</organism>
<feature type="region of interest" description="Disordered" evidence="1">
    <location>
        <begin position="1"/>
        <end position="54"/>
    </location>
</feature>
<feature type="compositionally biased region" description="Low complexity" evidence="1">
    <location>
        <begin position="531"/>
        <end position="551"/>
    </location>
</feature>
<feature type="region of interest" description="Disordered" evidence="1">
    <location>
        <begin position="402"/>
        <end position="613"/>
    </location>
</feature>
<keyword evidence="3" id="KW-1185">Reference proteome</keyword>
<dbReference type="Proteomes" id="UP000719766">
    <property type="component" value="Unassembled WGS sequence"/>
</dbReference>
<dbReference type="GeneID" id="64593452"/>
<gene>
    <name evidence="2" type="ORF">HD556DRAFT_1304535</name>
</gene>
<dbReference type="Pfam" id="PF20414">
    <property type="entry name" value="DUF6698"/>
    <property type="match status" value="1"/>
</dbReference>
<feature type="compositionally biased region" description="Low complexity" evidence="1">
    <location>
        <begin position="498"/>
        <end position="515"/>
    </location>
</feature>
<proteinExistence type="predicted"/>
<dbReference type="EMBL" id="JABBWE010000007">
    <property type="protein sequence ID" value="KAG1801428.1"/>
    <property type="molecule type" value="Genomic_DNA"/>
</dbReference>